<dbReference type="AlphaFoldDB" id="A0A9E6RBE6"/>
<keyword evidence="2" id="KW-1185">Reference proteome</keyword>
<dbReference type="EMBL" id="CP081869">
    <property type="protein sequence ID" value="QZO01661.1"/>
    <property type="molecule type" value="Genomic_DNA"/>
</dbReference>
<sequence>MTTVAGLAEAVASATHVPKAEVCQRIRALRETGLLPTALSRHSLPHVTSRQAILLLLAVLRGGPIKDTVEHASSYAALREDENLDWSLAWLLEFELDEIRAGRSLFEELLLIEEPLAASVRYSDGWVKMNDGEPVRYATRLISFPRAGLEKLAHALD</sequence>
<evidence type="ECO:0000313" key="1">
    <source>
        <dbReference type="EMBL" id="QZO01661.1"/>
    </source>
</evidence>
<reference evidence="1" key="1">
    <citation type="submission" date="2021-08" db="EMBL/GenBank/DDBJ databases">
        <authorList>
            <person name="Zhang H."/>
            <person name="Xu M."/>
            <person name="Yu Z."/>
            <person name="Yang L."/>
            <person name="Cai Y."/>
        </authorList>
    </citation>
    <scope>NUCLEOTIDE SEQUENCE</scope>
    <source>
        <strain evidence="1">CHL1</strain>
    </source>
</reference>
<gene>
    <name evidence="1" type="ORF">K6K41_09825</name>
</gene>
<protein>
    <submittedName>
        <fullName evidence="1">Uncharacterized protein</fullName>
    </submittedName>
</protein>
<organism evidence="1 2">
    <name type="scientific">Chenggangzhangella methanolivorans</name>
    <dbReference type="NCBI Taxonomy" id="1437009"/>
    <lineage>
        <taxon>Bacteria</taxon>
        <taxon>Pseudomonadati</taxon>
        <taxon>Pseudomonadota</taxon>
        <taxon>Alphaproteobacteria</taxon>
        <taxon>Hyphomicrobiales</taxon>
        <taxon>Methylopilaceae</taxon>
        <taxon>Chenggangzhangella</taxon>
    </lineage>
</organism>
<dbReference type="Proteomes" id="UP000825701">
    <property type="component" value="Chromosome"/>
</dbReference>
<evidence type="ECO:0000313" key="2">
    <source>
        <dbReference type="Proteomes" id="UP000825701"/>
    </source>
</evidence>
<accession>A0A9E6RBE6</accession>
<dbReference type="KEGG" id="cmet:K6K41_09825"/>
<dbReference type="RefSeq" id="WP_261404966.1">
    <property type="nucleotide sequence ID" value="NZ_CP081869.1"/>
</dbReference>
<proteinExistence type="predicted"/>
<name>A0A9E6RBE6_9HYPH</name>